<dbReference type="Proteomes" id="UP001177023">
    <property type="component" value="Unassembled WGS sequence"/>
</dbReference>
<keyword evidence="9" id="KW-1185">Reference proteome</keyword>
<dbReference type="Pfam" id="PF12931">
    <property type="entry name" value="TPR_Sec16"/>
    <property type="match status" value="1"/>
</dbReference>
<proteinExistence type="inferred from homology"/>
<feature type="region of interest" description="Disordered" evidence="6">
    <location>
        <begin position="1"/>
        <end position="24"/>
    </location>
</feature>
<dbReference type="GO" id="GO:0070973">
    <property type="term" value="P:protein localization to endoplasmic reticulum exit site"/>
    <property type="evidence" value="ECO:0007669"/>
    <property type="project" value="TreeGrafter"/>
</dbReference>
<feature type="compositionally biased region" description="Polar residues" evidence="6">
    <location>
        <begin position="890"/>
        <end position="901"/>
    </location>
</feature>
<evidence type="ECO:0000256" key="1">
    <source>
        <dbReference type="ARBA" id="ARBA00004240"/>
    </source>
</evidence>
<dbReference type="GO" id="GO:0012507">
    <property type="term" value="C:ER to Golgi transport vesicle membrane"/>
    <property type="evidence" value="ECO:0007669"/>
    <property type="project" value="TreeGrafter"/>
</dbReference>
<dbReference type="Gene3D" id="1.25.40.1030">
    <property type="match status" value="1"/>
</dbReference>
<evidence type="ECO:0000256" key="4">
    <source>
        <dbReference type="ARBA" id="ARBA00022824"/>
    </source>
</evidence>
<feature type="region of interest" description="Disordered" evidence="6">
    <location>
        <begin position="922"/>
        <end position="978"/>
    </location>
</feature>
<sequence length="978" mass="107617">MPGPNNEFHGTFSTNPDGAFDYSFNSPQSDYGEDFVESLRKSRSNFGYEDRRRSIPDCRDLFAQDHRKWHQQGGYGHAATSRINGQQAGTSKFERCFSDVIGNDNMAGMECLPPPAQCSTPAPPVAHQFSEAEIYLIGSLRVPLGKFAETLEKYPPPPQYYRLPAVEKVAFVFYAALWERPYYDIDVFHKQFNREFYNFTANGVEDEEALYRICSEMQGRYLQLMKKQKVDALKQSFQERDDRRDPTEDGYQDKENVPNDHGGVGRRRSHLIQKPLFASPKIQIDGKTKRLIDTIQMFRGPLHPQTPSHQVTLYIERQIAKIIRADLGHGNAATDALVDCLVLWQLLHTIVQQHGKVTGPDMARLLLANGARVAPVEAAIPILQNAAIDEESRKAFDDYLLKGHIEEAIELAVKYDMFAEALLLARRVSPSKLDEIEMQYIGTRLHDQPMTTLLTVAANHKPPVLVSPPVDDFVSWRTHTAIVLANLNTPCAMSTIYEMGKFLATKNCHAAADFCFLAVALLNDSNVFAPPANGTSGSREHISLLNASLPNDEENSTNCAYGFSLTDLHATEIFAYGLSLSKGYSPLAGSIEFQSARVKYAQLLADLGLPRNAFGFATGIAAQIWDNYNLFPATMLNELCSIAEHTLTSNEDPKSAGTWIPELRNRIATLGAVPIPQIQPENLPTPTIQSPHYQAVQRSTVPMTSDTGDNVSDQRENTSQPDEAPSTVVASGSSESGRPAKPSFSIQTMEGSTNPPQTPSCAPPSRNAPETEREPGTPSVAETVQVNLAPTPSVPLQTHAPANLSPIKSNVNAPEPKPDQSPKSKGSRDAQGWLTGLKSTLATKFIRGRNEVHLPDDSNKKIVYDEKLGRWLGEGVEEEEAPPPPPAVRTSPTRPLAQSRTAPAVSGLLAARSGNVPRYYNGFGSSSVTKTDNVPPPDALYTPPTQQFGFIPRMPDSDPNFDPFSPALPEVKVESSQC</sequence>
<feature type="compositionally biased region" description="Polar residues" evidence="6">
    <location>
        <begin position="701"/>
        <end position="721"/>
    </location>
</feature>
<feature type="compositionally biased region" description="Polar residues" evidence="6">
    <location>
        <begin position="923"/>
        <end position="932"/>
    </location>
</feature>
<dbReference type="GO" id="GO:0016192">
    <property type="term" value="P:vesicle-mediated transport"/>
    <property type="evidence" value="ECO:0007669"/>
    <property type="project" value="UniProtKB-KW"/>
</dbReference>
<keyword evidence="4" id="KW-0256">Endoplasmic reticulum</keyword>
<feature type="non-terminal residue" evidence="8">
    <location>
        <position position="1"/>
    </location>
</feature>
<protein>
    <recommendedName>
        <fullName evidence="7">Sec16 Sec23-binding domain-containing protein</fullName>
    </recommendedName>
</protein>
<comment type="subcellular location">
    <subcellularLocation>
        <location evidence="1">Endoplasmic reticulum</location>
    </subcellularLocation>
</comment>
<feature type="compositionally biased region" description="Polar residues" evidence="6">
    <location>
        <begin position="780"/>
        <end position="796"/>
    </location>
</feature>
<evidence type="ECO:0000313" key="8">
    <source>
        <dbReference type="EMBL" id="CAJ0586829.1"/>
    </source>
</evidence>
<feature type="region of interest" description="Disordered" evidence="6">
    <location>
        <begin position="701"/>
        <end position="835"/>
    </location>
</feature>
<feature type="domain" description="Sec16 Sec23-binding" evidence="7">
    <location>
        <begin position="398"/>
        <end position="652"/>
    </location>
</feature>
<dbReference type="AlphaFoldDB" id="A0AA36DIM9"/>
<feature type="compositionally biased region" description="Basic and acidic residues" evidence="6">
    <location>
        <begin position="235"/>
        <end position="258"/>
    </location>
</feature>
<dbReference type="CDD" id="cd09233">
    <property type="entry name" value="ACE1-Sec16-like"/>
    <property type="match status" value="1"/>
</dbReference>
<gene>
    <name evidence="8" type="ORF">MSPICULIGERA_LOCUS24811</name>
</gene>
<keyword evidence="3" id="KW-0813">Transport</keyword>
<feature type="region of interest" description="Disordered" evidence="6">
    <location>
        <begin position="874"/>
        <end position="903"/>
    </location>
</feature>
<comment type="similarity">
    <text evidence="2">Belongs to the SEC16 family.</text>
</comment>
<keyword evidence="5" id="KW-0931">ER-Golgi transport</keyword>
<dbReference type="InterPro" id="IPR024298">
    <property type="entry name" value="Sec16_Sec23-bd"/>
</dbReference>
<feature type="region of interest" description="Disordered" evidence="6">
    <location>
        <begin position="235"/>
        <end position="266"/>
    </location>
</feature>
<dbReference type="EMBL" id="CATQJA010002709">
    <property type="protein sequence ID" value="CAJ0586829.1"/>
    <property type="molecule type" value="Genomic_DNA"/>
</dbReference>
<evidence type="ECO:0000256" key="3">
    <source>
        <dbReference type="ARBA" id="ARBA00022448"/>
    </source>
</evidence>
<name>A0AA36DIM9_9BILA</name>
<organism evidence="8 9">
    <name type="scientific">Mesorhabditis spiculigera</name>
    <dbReference type="NCBI Taxonomy" id="96644"/>
    <lineage>
        <taxon>Eukaryota</taxon>
        <taxon>Metazoa</taxon>
        <taxon>Ecdysozoa</taxon>
        <taxon>Nematoda</taxon>
        <taxon>Chromadorea</taxon>
        <taxon>Rhabditida</taxon>
        <taxon>Rhabditina</taxon>
        <taxon>Rhabditomorpha</taxon>
        <taxon>Rhabditoidea</taxon>
        <taxon>Rhabditidae</taxon>
        <taxon>Mesorhabditinae</taxon>
        <taxon>Mesorhabditis</taxon>
    </lineage>
</organism>
<dbReference type="GO" id="GO:0070971">
    <property type="term" value="C:endoplasmic reticulum exit site"/>
    <property type="evidence" value="ECO:0007669"/>
    <property type="project" value="TreeGrafter"/>
</dbReference>
<reference evidence="8" key="1">
    <citation type="submission" date="2023-06" db="EMBL/GenBank/DDBJ databases">
        <authorList>
            <person name="Delattre M."/>
        </authorList>
    </citation>
    <scope>NUCLEOTIDE SEQUENCE</scope>
    <source>
        <strain evidence="8">AF72</strain>
    </source>
</reference>
<evidence type="ECO:0000313" key="9">
    <source>
        <dbReference type="Proteomes" id="UP001177023"/>
    </source>
</evidence>
<dbReference type="PANTHER" id="PTHR13402:SF6">
    <property type="entry name" value="SECRETORY 16, ISOFORM I"/>
    <property type="match status" value="1"/>
</dbReference>
<feature type="compositionally biased region" description="Polar residues" evidence="6">
    <location>
        <begin position="744"/>
        <end position="755"/>
    </location>
</feature>
<evidence type="ECO:0000259" key="7">
    <source>
        <dbReference type="Pfam" id="PF12931"/>
    </source>
</evidence>
<dbReference type="GO" id="GO:0007030">
    <property type="term" value="P:Golgi organization"/>
    <property type="evidence" value="ECO:0007669"/>
    <property type="project" value="TreeGrafter"/>
</dbReference>
<dbReference type="PANTHER" id="PTHR13402">
    <property type="entry name" value="RGPR-RELATED"/>
    <property type="match status" value="1"/>
</dbReference>
<evidence type="ECO:0000256" key="6">
    <source>
        <dbReference type="SAM" id="MobiDB-lite"/>
    </source>
</evidence>
<evidence type="ECO:0000256" key="2">
    <source>
        <dbReference type="ARBA" id="ARBA00005927"/>
    </source>
</evidence>
<feature type="compositionally biased region" description="Basic and acidic residues" evidence="6">
    <location>
        <begin position="816"/>
        <end position="828"/>
    </location>
</feature>
<accession>A0AA36DIM9</accession>
<comment type="caution">
    <text evidence="8">The sequence shown here is derived from an EMBL/GenBank/DDBJ whole genome shotgun (WGS) entry which is preliminary data.</text>
</comment>
<evidence type="ECO:0000256" key="5">
    <source>
        <dbReference type="ARBA" id="ARBA00022892"/>
    </source>
</evidence>